<dbReference type="GO" id="GO:0070475">
    <property type="term" value="P:rRNA base methylation"/>
    <property type="evidence" value="ECO:0007669"/>
    <property type="project" value="TreeGrafter"/>
</dbReference>
<feature type="domain" description="TRAM" evidence="9">
    <location>
        <begin position="28"/>
        <end position="88"/>
    </location>
</feature>
<dbReference type="InterPro" id="IPR002792">
    <property type="entry name" value="TRAM_dom"/>
</dbReference>
<keyword evidence="3 6" id="KW-0808">Transferase</keyword>
<keyword evidence="2 6" id="KW-0489">Methyltransferase</keyword>
<feature type="binding site" evidence="6">
    <location>
        <position position="386"/>
    </location>
    <ligand>
        <name>S-adenosyl-L-methionine</name>
        <dbReference type="ChEBI" id="CHEBI:59789"/>
    </ligand>
</feature>
<feature type="region of interest" description="Disordered" evidence="8">
    <location>
        <begin position="1"/>
        <end position="33"/>
    </location>
</feature>
<dbReference type="EMBL" id="RBIG01000002">
    <property type="protein sequence ID" value="RKQ70284.1"/>
    <property type="molecule type" value="Genomic_DNA"/>
</dbReference>
<comment type="similarity">
    <text evidence="6">Belongs to the class I-like SAM-binding methyltransferase superfamily. RNA M5U methyltransferase family.</text>
</comment>
<dbReference type="Pfam" id="PF05958">
    <property type="entry name" value="tRNA_U5-meth_tr"/>
    <property type="match status" value="1"/>
</dbReference>
<evidence type="ECO:0000313" key="10">
    <source>
        <dbReference type="EMBL" id="RKQ70284.1"/>
    </source>
</evidence>
<dbReference type="RefSeq" id="WP_121219985.1">
    <property type="nucleotide sequence ID" value="NZ_RBIG01000002.1"/>
</dbReference>
<evidence type="ECO:0000256" key="6">
    <source>
        <dbReference type="PROSITE-ProRule" id="PRU01024"/>
    </source>
</evidence>
<keyword evidence="5" id="KW-0411">Iron-sulfur</keyword>
<feature type="active site" description="Nucleophile" evidence="6">
    <location>
        <position position="412"/>
    </location>
</feature>
<dbReference type="Gene3D" id="2.40.50.140">
    <property type="entry name" value="Nucleic acid-binding proteins"/>
    <property type="match status" value="1"/>
</dbReference>
<reference evidence="10 11" key="1">
    <citation type="submission" date="2018-10" db="EMBL/GenBank/DDBJ databases">
        <title>Comparative analysis of microorganisms from saline springs in Andes Mountain Range, Colombia.</title>
        <authorList>
            <person name="Rubin E."/>
        </authorList>
    </citation>
    <scope>NUCLEOTIDE SEQUENCE [LARGE SCALE GENOMIC DNA]</scope>
    <source>
        <strain evidence="10 11">USBA 36</strain>
    </source>
</reference>
<feature type="compositionally biased region" description="Basic and acidic residues" evidence="8">
    <location>
        <begin position="14"/>
        <end position="23"/>
    </location>
</feature>
<dbReference type="Gene3D" id="3.40.50.150">
    <property type="entry name" value="Vaccinia Virus protein VP39"/>
    <property type="match status" value="1"/>
</dbReference>
<keyword evidence="4 6" id="KW-0949">S-adenosyl-L-methionine</keyword>
<evidence type="ECO:0000259" key="9">
    <source>
        <dbReference type="PROSITE" id="PS50926"/>
    </source>
</evidence>
<evidence type="ECO:0000256" key="7">
    <source>
        <dbReference type="PROSITE-ProRule" id="PRU10015"/>
    </source>
</evidence>
<dbReference type="InterPro" id="IPR010280">
    <property type="entry name" value="U5_MeTrfase_fam"/>
</dbReference>
<dbReference type="SUPFAM" id="SSF53335">
    <property type="entry name" value="S-adenosyl-L-methionine-dependent methyltransferases"/>
    <property type="match status" value="1"/>
</dbReference>
<dbReference type="SUPFAM" id="SSF50249">
    <property type="entry name" value="Nucleic acid-binding proteins"/>
    <property type="match status" value="1"/>
</dbReference>
<dbReference type="PROSITE" id="PS50926">
    <property type="entry name" value="TRAM"/>
    <property type="match status" value="1"/>
</dbReference>
<keyword evidence="1" id="KW-0408">Iron</keyword>
<comment type="caution">
    <text evidence="10">The sequence shown here is derived from an EMBL/GenBank/DDBJ whole genome shotgun (WGS) entry which is preliminary data.</text>
</comment>
<protein>
    <submittedName>
        <fullName evidence="10">23S rRNA (Uracil1939-C5)-methyltransferase</fullName>
    </submittedName>
</protein>
<dbReference type="GO" id="GO:0051539">
    <property type="term" value="F:4 iron, 4 sulfur cluster binding"/>
    <property type="evidence" value="ECO:0007669"/>
    <property type="project" value="UniProtKB-KW"/>
</dbReference>
<sequence>MGKSHRAAGTPARPFEKRPDRKPARAARKLPANTPPVELTVTALGVRGDGLAEAGGKRYFVPLTVPGDRLLVRPLEETGDGIRAEILELLEAGPDRREPPCPSFGRCGGCTLQHLTDTAYRAYKQALLLDAVAREGIDPELIAGLVTVPPHSRRRAILVARKLAQGTVLGFHEHRGHFIVDIEECTVLAPALMAVLPPLRALLDRLLPAAGNARATMLSLDGSVDLLLDLPEMPDLAGREALAGFAAEADLARLSITIEGGTPELLAERRAATLSFSGIPVAVPPGAFLQATPEAEAALLEAVLAGVGEAKNIADLYAGCGTFSLPLAAKGAAVHAVEGHAPALEALAAAARKAGPSVKLSVEKRDLAGDPLAEDELDRFDAVVFDPPRTGARSQAAALAKSQVPVVVAVSCNPATFARDMRLLLEGGYRLERITPVDQFLWSAHLELVAVFRRA</sequence>
<evidence type="ECO:0000256" key="3">
    <source>
        <dbReference type="ARBA" id="ARBA00022679"/>
    </source>
</evidence>
<evidence type="ECO:0000256" key="1">
    <source>
        <dbReference type="ARBA" id="ARBA00022485"/>
    </source>
</evidence>
<dbReference type="PROSITE" id="PS01230">
    <property type="entry name" value="TRMA_1"/>
    <property type="match status" value="1"/>
</dbReference>
<evidence type="ECO:0000256" key="8">
    <source>
        <dbReference type="SAM" id="MobiDB-lite"/>
    </source>
</evidence>
<keyword evidence="1" id="KW-0004">4Fe-4S</keyword>
<dbReference type="InterPro" id="IPR012340">
    <property type="entry name" value="NA-bd_OB-fold"/>
</dbReference>
<gene>
    <name evidence="10" type="ORF">BCL74_2228</name>
</gene>
<dbReference type="Proteomes" id="UP000277424">
    <property type="component" value="Unassembled WGS sequence"/>
</dbReference>
<dbReference type="GO" id="GO:0070041">
    <property type="term" value="F:rRNA (uridine-C5-)-methyltransferase activity"/>
    <property type="evidence" value="ECO:0007669"/>
    <property type="project" value="TreeGrafter"/>
</dbReference>
<proteinExistence type="inferred from homology"/>
<dbReference type="Gene3D" id="2.40.50.1070">
    <property type="match status" value="1"/>
</dbReference>
<evidence type="ECO:0000256" key="4">
    <source>
        <dbReference type="ARBA" id="ARBA00022691"/>
    </source>
</evidence>
<organism evidence="10 11">
    <name type="scientific">Oceanibaculum indicum</name>
    <dbReference type="NCBI Taxonomy" id="526216"/>
    <lineage>
        <taxon>Bacteria</taxon>
        <taxon>Pseudomonadati</taxon>
        <taxon>Pseudomonadota</taxon>
        <taxon>Alphaproteobacteria</taxon>
        <taxon>Rhodospirillales</taxon>
        <taxon>Oceanibaculaceae</taxon>
        <taxon>Oceanibaculum</taxon>
    </lineage>
</organism>
<feature type="active site" evidence="7">
    <location>
        <position position="412"/>
    </location>
</feature>
<dbReference type="InterPro" id="IPR029063">
    <property type="entry name" value="SAM-dependent_MTases_sf"/>
</dbReference>
<feature type="binding site" evidence="6">
    <location>
        <position position="290"/>
    </location>
    <ligand>
        <name>S-adenosyl-L-methionine</name>
        <dbReference type="ChEBI" id="CHEBI:59789"/>
    </ligand>
</feature>
<accession>A0A420WGY4</accession>
<evidence type="ECO:0000313" key="11">
    <source>
        <dbReference type="Proteomes" id="UP000277424"/>
    </source>
</evidence>
<keyword evidence="1" id="KW-0479">Metal-binding</keyword>
<dbReference type="InterPro" id="IPR030390">
    <property type="entry name" value="MeTrfase_TrmA_AS"/>
</dbReference>
<evidence type="ECO:0000256" key="5">
    <source>
        <dbReference type="ARBA" id="ARBA00023014"/>
    </source>
</evidence>
<evidence type="ECO:0000256" key="2">
    <source>
        <dbReference type="ARBA" id="ARBA00022603"/>
    </source>
</evidence>
<dbReference type="PANTHER" id="PTHR11061">
    <property type="entry name" value="RNA M5U METHYLTRANSFERASE"/>
    <property type="match status" value="1"/>
</dbReference>
<feature type="binding site" evidence="6">
    <location>
        <position position="317"/>
    </location>
    <ligand>
        <name>S-adenosyl-L-methionine</name>
        <dbReference type="ChEBI" id="CHEBI:59789"/>
    </ligand>
</feature>
<name>A0A420WGY4_9PROT</name>
<dbReference type="PROSITE" id="PS51687">
    <property type="entry name" value="SAM_MT_RNA_M5U"/>
    <property type="match status" value="1"/>
</dbReference>
<dbReference type="OrthoDB" id="9804590at2"/>
<dbReference type="PANTHER" id="PTHR11061:SF49">
    <property type="entry name" value="23S RRNA (URACIL(1939)-C(5))-METHYLTRANSFERASE RLMD"/>
    <property type="match status" value="1"/>
</dbReference>
<feature type="binding site" evidence="6">
    <location>
        <position position="338"/>
    </location>
    <ligand>
        <name>S-adenosyl-L-methionine</name>
        <dbReference type="ChEBI" id="CHEBI:59789"/>
    </ligand>
</feature>
<dbReference type="AlphaFoldDB" id="A0A420WGY4"/>